<reference evidence="8 9" key="1">
    <citation type="submission" date="2019-06" db="EMBL/GenBank/DDBJ databases">
        <title>Draft Genome Sequence of Candidatus Phytoplasma pini-Related Strain MDPP: A Resource for Comparative Genomics of Gymnosperm-infecting Phytoplasmas.</title>
        <authorList>
            <person name="Cai W."/>
            <person name="Costanzo S."/>
            <person name="Shao J."/>
            <person name="Zhao Y."/>
            <person name="Davis R."/>
        </authorList>
    </citation>
    <scope>NUCLEOTIDE SEQUENCE [LARGE SCALE GENOMIC DNA]</scope>
    <source>
        <strain evidence="8 9">MDPP</strain>
    </source>
</reference>
<dbReference type="CDD" id="cd00268">
    <property type="entry name" value="DEADc"/>
    <property type="match status" value="1"/>
</dbReference>
<evidence type="ECO:0000259" key="7">
    <source>
        <dbReference type="PROSITE" id="PS51194"/>
    </source>
</evidence>
<evidence type="ECO:0000256" key="5">
    <source>
        <dbReference type="ARBA" id="ARBA00038437"/>
    </source>
</evidence>
<comment type="similarity">
    <text evidence="5">Belongs to the DEAD box helicase family.</text>
</comment>
<feature type="domain" description="Helicase C-terminal" evidence="7">
    <location>
        <begin position="220"/>
        <end position="364"/>
    </location>
</feature>
<gene>
    <name evidence="8" type="primary">srmB</name>
    <name evidence="8" type="ORF">MDPP_0072</name>
</gene>
<organism evidence="8 9">
    <name type="scientific">Candidatus Phytoplasma pini</name>
    <dbReference type="NCBI Taxonomy" id="267362"/>
    <lineage>
        <taxon>Bacteria</taxon>
        <taxon>Bacillati</taxon>
        <taxon>Mycoplasmatota</taxon>
        <taxon>Mollicutes</taxon>
        <taxon>Acholeplasmatales</taxon>
        <taxon>Acholeplasmataceae</taxon>
        <taxon>Candidatus Phytoplasma</taxon>
    </lineage>
</organism>
<dbReference type="GO" id="GO:0003724">
    <property type="term" value="F:RNA helicase activity"/>
    <property type="evidence" value="ECO:0007669"/>
    <property type="project" value="TreeGrafter"/>
</dbReference>
<keyword evidence="3 8" id="KW-0347">Helicase</keyword>
<dbReference type="SUPFAM" id="SSF52540">
    <property type="entry name" value="P-loop containing nucleoside triphosphate hydrolases"/>
    <property type="match status" value="1"/>
</dbReference>
<dbReference type="InterPro" id="IPR050079">
    <property type="entry name" value="DEAD_box_RNA_helicase"/>
</dbReference>
<evidence type="ECO:0000256" key="3">
    <source>
        <dbReference type="ARBA" id="ARBA00022806"/>
    </source>
</evidence>
<keyword evidence="9" id="KW-1185">Reference proteome</keyword>
<dbReference type="CDD" id="cd18787">
    <property type="entry name" value="SF2_C_DEAD"/>
    <property type="match status" value="1"/>
</dbReference>
<dbReference type="SMART" id="SM00487">
    <property type="entry name" value="DEXDc"/>
    <property type="match status" value="1"/>
</dbReference>
<evidence type="ECO:0000256" key="2">
    <source>
        <dbReference type="ARBA" id="ARBA00022801"/>
    </source>
</evidence>
<evidence type="ECO:0000313" key="8">
    <source>
        <dbReference type="EMBL" id="TVY12456.1"/>
    </source>
</evidence>
<keyword evidence="4" id="KW-0067">ATP-binding</keyword>
<proteinExistence type="inferred from homology"/>
<dbReference type="OrthoDB" id="9805696at2"/>
<evidence type="ECO:0000256" key="1">
    <source>
        <dbReference type="ARBA" id="ARBA00022741"/>
    </source>
</evidence>
<dbReference type="AlphaFoldDB" id="A0A559KK01"/>
<name>A0A559KK01_9MOLU</name>
<dbReference type="RefSeq" id="WP_144658224.1">
    <property type="nucleotide sequence ID" value="NZ_VIAE01000001.1"/>
</dbReference>
<dbReference type="GO" id="GO:0016787">
    <property type="term" value="F:hydrolase activity"/>
    <property type="evidence" value="ECO:0007669"/>
    <property type="project" value="UniProtKB-KW"/>
</dbReference>
<dbReference type="PANTHER" id="PTHR47959">
    <property type="entry name" value="ATP-DEPENDENT RNA HELICASE RHLE-RELATED"/>
    <property type="match status" value="1"/>
</dbReference>
<dbReference type="InterPro" id="IPR027417">
    <property type="entry name" value="P-loop_NTPase"/>
</dbReference>
<dbReference type="InterPro" id="IPR014001">
    <property type="entry name" value="Helicase_ATP-bd"/>
</dbReference>
<dbReference type="GO" id="GO:0005524">
    <property type="term" value="F:ATP binding"/>
    <property type="evidence" value="ECO:0007669"/>
    <property type="project" value="UniProtKB-KW"/>
</dbReference>
<dbReference type="InterPro" id="IPR044742">
    <property type="entry name" value="DEAD/DEAH_RhlB"/>
</dbReference>
<dbReference type="SMART" id="SM00490">
    <property type="entry name" value="HELICc"/>
    <property type="match status" value="1"/>
</dbReference>
<comment type="caution">
    <text evidence="8">The sequence shown here is derived from an EMBL/GenBank/DDBJ whole genome shotgun (WGS) entry which is preliminary data.</text>
</comment>
<dbReference type="PANTHER" id="PTHR47959:SF1">
    <property type="entry name" value="ATP-DEPENDENT RNA HELICASE DBPA"/>
    <property type="match status" value="1"/>
</dbReference>
<evidence type="ECO:0000259" key="6">
    <source>
        <dbReference type="PROSITE" id="PS51192"/>
    </source>
</evidence>
<dbReference type="InterPro" id="IPR001650">
    <property type="entry name" value="Helicase_C-like"/>
</dbReference>
<evidence type="ECO:0000256" key="4">
    <source>
        <dbReference type="ARBA" id="ARBA00022840"/>
    </source>
</evidence>
<dbReference type="PROSITE" id="PS51192">
    <property type="entry name" value="HELICASE_ATP_BIND_1"/>
    <property type="match status" value="1"/>
</dbReference>
<protein>
    <submittedName>
        <fullName evidence="8">Dead/DEAH box helicase</fullName>
    </submittedName>
</protein>
<dbReference type="Pfam" id="PF00271">
    <property type="entry name" value="Helicase_C"/>
    <property type="match status" value="1"/>
</dbReference>
<dbReference type="Pfam" id="PF00270">
    <property type="entry name" value="DEAD"/>
    <property type="match status" value="1"/>
</dbReference>
<dbReference type="GO" id="GO:0003676">
    <property type="term" value="F:nucleic acid binding"/>
    <property type="evidence" value="ECO:0007669"/>
    <property type="project" value="InterPro"/>
</dbReference>
<sequence length="420" mass="49841">MYNNYITQKLKQLKFSVVTPIQKELFLKFHQPYNLIGISPTGTGKTHAYLLPILSKIDWNKNIIQAIIVIPTNELVFQIFLMLKEFEIRNSQIKIFYGGMDKKKISLFLEKKQPNILITTLDKLYEYSHILKKINICTASFLVLDEADMLFDQKSLNSLDVLLKKWNPKILLFSASITIAMQPFINKYFGKSLFLDVNSQHKLNLKYFILQSPIQKRLNDLKHLLINLNPYLSLIFVSKKQEQTKIYNFLKQYNLKILNFSSDLSVKKRKQYILEIKKMKYQYILTSDLMSRGLDLDVSWVIHYDLPKKNIEFFMHRSGRTGRMNKKGNVVIFYDIEDQNSLQKIKKINNIDFQKIILTKNGFQEKNKKNLSKNNHNQIYKKNKFIENQNKTKDYFAYKDKNKKNIKFKIKNKGKKKRND</sequence>
<dbReference type="Gene3D" id="3.40.50.300">
    <property type="entry name" value="P-loop containing nucleotide triphosphate hydrolases"/>
    <property type="match status" value="2"/>
</dbReference>
<feature type="domain" description="Helicase ATP-binding" evidence="6">
    <location>
        <begin position="26"/>
        <end position="195"/>
    </location>
</feature>
<dbReference type="Proteomes" id="UP000320078">
    <property type="component" value="Unassembled WGS sequence"/>
</dbReference>
<dbReference type="PROSITE" id="PS51194">
    <property type="entry name" value="HELICASE_CTER"/>
    <property type="match status" value="1"/>
</dbReference>
<accession>A0A559KK01</accession>
<evidence type="ECO:0000313" key="9">
    <source>
        <dbReference type="Proteomes" id="UP000320078"/>
    </source>
</evidence>
<dbReference type="InterPro" id="IPR011545">
    <property type="entry name" value="DEAD/DEAH_box_helicase_dom"/>
</dbReference>
<keyword evidence="1" id="KW-0547">Nucleotide-binding</keyword>
<dbReference type="GO" id="GO:0005829">
    <property type="term" value="C:cytosol"/>
    <property type="evidence" value="ECO:0007669"/>
    <property type="project" value="TreeGrafter"/>
</dbReference>
<keyword evidence="2" id="KW-0378">Hydrolase</keyword>
<dbReference type="EMBL" id="VIAE01000001">
    <property type="protein sequence ID" value="TVY12456.1"/>
    <property type="molecule type" value="Genomic_DNA"/>
</dbReference>